<sequence length="134" mass="15391">MLAVLWKAGSLPIEAEKLKRAYRRKCHQKLISGNKAGERFETDLIDTSNFVLYHHCSGIYRNVARRFRCLHRHPESVCQPERTLGASTHESRLVRDPVCGIVVNSFPSQLYNFVHSTVHISTTYIELPHPPSEH</sequence>
<dbReference type="OrthoDB" id="5800391at2759"/>
<organism evidence="1 2">
    <name type="scientific">Trichonephila inaurata madagascariensis</name>
    <dbReference type="NCBI Taxonomy" id="2747483"/>
    <lineage>
        <taxon>Eukaryota</taxon>
        <taxon>Metazoa</taxon>
        <taxon>Ecdysozoa</taxon>
        <taxon>Arthropoda</taxon>
        <taxon>Chelicerata</taxon>
        <taxon>Arachnida</taxon>
        <taxon>Araneae</taxon>
        <taxon>Araneomorphae</taxon>
        <taxon>Entelegynae</taxon>
        <taxon>Araneoidea</taxon>
        <taxon>Nephilidae</taxon>
        <taxon>Trichonephila</taxon>
        <taxon>Trichonephila inaurata</taxon>
    </lineage>
</organism>
<accession>A0A8X6J3R8</accession>
<evidence type="ECO:0000313" key="2">
    <source>
        <dbReference type="Proteomes" id="UP000886998"/>
    </source>
</evidence>
<reference evidence="1" key="1">
    <citation type="submission" date="2020-08" db="EMBL/GenBank/DDBJ databases">
        <title>Multicomponent nature underlies the extraordinary mechanical properties of spider dragline silk.</title>
        <authorList>
            <person name="Kono N."/>
            <person name="Nakamura H."/>
            <person name="Mori M."/>
            <person name="Yoshida Y."/>
            <person name="Ohtoshi R."/>
            <person name="Malay A.D."/>
            <person name="Moran D.A.P."/>
            <person name="Tomita M."/>
            <person name="Numata K."/>
            <person name="Arakawa K."/>
        </authorList>
    </citation>
    <scope>NUCLEOTIDE SEQUENCE</scope>
</reference>
<comment type="caution">
    <text evidence="1">The sequence shown here is derived from an EMBL/GenBank/DDBJ whole genome shotgun (WGS) entry which is preliminary data.</text>
</comment>
<name>A0A8X6J3R8_9ARAC</name>
<evidence type="ECO:0000313" key="1">
    <source>
        <dbReference type="EMBL" id="GFS31951.1"/>
    </source>
</evidence>
<dbReference type="Proteomes" id="UP000886998">
    <property type="component" value="Unassembled WGS sequence"/>
</dbReference>
<protein>
    <submittedName>
        <fullName evidence="1">Uncharacterized protein</fullName>
    </submittedName>
</protein>
<dbReference type="AlphaFoldDB" id="A0A8X6J3R8"/>
<dbReference type="EMBL" id="BMAV01024286">
    <property type="protein sequence ID" value="GFS31951.1"/>
    <property type="molecule type" value="Genomic_DNA"/>
</dbReference>
<keyword evidence="2" id="KW-1185">Reference proteome</keyword>
<proteinExistence type="predicted"/>
<gene>
    <name evidence="1" type="ORF">TNIN_226991</name>
</gene>